<reference evidence="1 2" key="1">
    <citation type="submission" date="2014-04" db="EMBL/GenBank/DDBJ databases">
        <title>Comparative genomics and transcriptomics to identify genetic mechanisms underlying the emergence of carbapenem resistant Acinetobacter baumannii (CRAb).</title>
        <authorList>
            <person name="Harris A.D."/>
            <person name="Johnson K.J."/>
            <person name="George J."/>
            <person name="Nadendla S."/>
            <person name="Daugherty S.C."/>
            <person name="Parankush S."/>
            <person name="Sadzewicz L."/>
            <person name="Tallon L."/>
            <person name="Sengamalay N."/>
            <person name="Hazen T.H."/>
            <person name="Rasko D.A."/>
        </authorList>
    </citation>
    <scope>NUCLEOTIDE SEQUENCE [LARGE SCALE GENOMIC DNA]</scope>
    <source>
        <strain evidence="1 2">21072</strain>
    </source>
</reference>
<dbReference type="RefSeq" id="WP_032037030.1">
    <property type="nucleotide sequence ID" value="NZ_JMOD01000053.1"/>
</dbReference>
<proteinExistence type="predicted"/>
<evidence type="ECO:0000313" key="2">
    <source>
        <dbReference type="Proteomes" id="UP000027327"/>
    </source>
</evidence>
<evidence type="ECO:0000313" key="1">
    <source>
        <dbReference type="EMBL" id="KCY17622.1"/>
    </source>
</evidence>
<dbReference type="AlphaFoldDB" id="A0A062IGG8"/>
<name>A0A062IGG8_ACIBA</name>
<gene>
    <name evidence="1" type="ORF">J596_2728</name>
</gene>
<organism evidence="1 2">
    <name type="scientific">Acinetobacter baumannii 21072</name>
    <dbReference type="NCBI Taxonomy" id="1310697"/>
    <lineage>
        <taxon>Bacteria</taxon>
        <taxon>Pseudomonadati</taxon>
        <taxon>Pseudomonadota</taxon>
        <taxon>Gammaproteobacteria</taxon>
        <taxon>Moraxellales</taxon>
        <taxon>Moraxellaceae</taxon>
        <taxon>Acinetobacter</taxon>
        <taxon>Acinetobacter calcoaceticus/baumannii complex</taxon>
    </lineage>
</organism>
<accession>A0A062IGG8</accession>
<comment type="caution">
    <text evidence="1">The sequence shown here is derived from an EMBL/GenBank/DDBJ whole genome shotgun (WGS) entry which is preliminary data.</text>
</comment>
<protein>
    <submittedName>
        <fullName evidence="1">Uncharacterized protein</fullName>
    </submittedName>
</protein>
<dbReference type="Proteomes" id="UP000027327">
    <property type="component" value="Unassembled WGS sequence"/>
</dbReference>
<sequence>MTTSNVQTKPKHTELTQVRWTKAQLKVLKKIAYEKDTKIAIYIRDFMVNHHPELQEPRKDEQL</sequence>
<dbReference type="EMBL" id="JMOD01000053">
    <property type="protein sequence ID" value="KCY17622.1"/>
    <property type="molecule type" value="Genomic_DNA"/>
</dbReference>
<dbReference type="PATRIC" id="fig|1310697.3.peg.2619"/>